<feature type="compositionally biased region" description="Basic and acidic residues" evidence="1">
    <location>
        <begin position="32"/>
        <end position="50"/>
    </location>
</feature>
<evidence type="ECO:0000256" key="1">
    <source>
        <dbReference type="SAM" id="MobiDB-lite"/>
    </source>
</evidence>
<dbReference type="GO" id="GO:0005739">
    <property type="term" value="C:mitochondrion"/>
    <property type="evidence" value="ECO:0007669"/>
    <property type="project" value="InterPro"/>
</dbReference>
<evidence type="ECO:0000313" key="2">
    <source>
        <dbReference type="EMBL" id="JAT55032.1"/>
    </source>
</evidence>
<dbReference type="InterPro" id="IPR034444">
    <property type="entry name" value="Nuo17.8"/>
</dbReference>
<reference evidence="2" key="1">
    <citation type="submission" date="2015-07" db="EMBL/GenBank/DDBJ databases">
        <title>Transcriptome Assembly of Anthurium amnicola.</title>
        <authorList>
            <person name="Suzuki J."/>
        </authorList>
    </citation>
    <scope>NUCLEOTIDE SEQUENCE</scope>
</reference>
<gene>
    <name evidence="2" type="primary">tilS_10</name>
    <name evidence="2" type="ORF">g.3300</name>
</gene>
<dbReference type="PANTHER" id="PTHR42100:SF1">
    <property type="entry name" value="OXIDOREDUCTASE 178 KDA SUBUNIT, PUTATIVE (AFU_ORTHOLOGUE AFUA_8G04320)-RELATED"/>
    <property type="match status" value="1"/>
</dbReference>
<protein>
    <submittedName>
        <fullName evidence="2">tRNA(Ile)-lysidine synthase</fullName>
    </submittedName>
</protein>
<name>A0A1D1YK62_9ARAE</name>
<dbReference type="EMBL" id="GDJX01012904">
    <property type="protein sequence ID" value="JAT55032.1"/>
    <property type="molecule type" value="Transcribed_RNA"/>
</dbReference>
<dbReference type="PANTHER" id="PTHR42100">
    <property type="entry name" value="OXIDOREDUCTASE 178 KDA SUBUNIT, PUTATIVE (AFU_ORTHOLOGUE AFUA_8G04320)-RELATED"/>
    <property type="match status" value="1"/>
</dbReference>
<feature type="region of interest" description="Disordered" evidence="1">
    <location>
        <begin position="29"/>
        <end position="51"/>
    </location>
</feature>
<proteinExistence type="predicted"/>
<organism evidence="2">
    <name type="scientific">Anthurium amnicola</name>
    <dbReference type="NCBI Taxonomy" id="1678845"/>
    <lineage>
        <taxon>Eukaryota</taxon>
        <taxon>Viridiplantae</taxon>
        <taxon>Streptophyta</taxon>
        <taxon>Embryophyta</taxon>
        <taxon>Tracheophyta</taxon>
        <taxon>Spermatophyta</taxon>
        <taxon>Magnoliopsida</taxon>
        <taxon>Liliopsida</taxon>
        <taxon>Araceae</taxon>
        <taxon>Pothoideae</taxon>
        <taxon>Potheae</taxon>
        <taxon>Anthurium</taxon>
    </lineage>
</organism>
<feature type="non-terminal residue" evidence="2">
    <location>
        <position position="1"/>
    </location>
</feature>
<sequence length="164" mass="18859">PTLRTYRLLSLASRTPSYSRFYASSASTSGVSHHEEHQEHQEPPNDELPKEGFTGKAWRNSLILVAIGIVWYNVDKYFVRSRESKHPITAWIESGMIPETENRRRSSEHTALVIEEAKDKTLFGEAQLPPIYRFRFPEQFHKASPFAKELGEEVDLSDLVVRSD</sequence>
<accession>A0A1D1YK62</accession>
<dbReference type="AlphaFoldDB" id="A0A1D1YK62"/>